<feature type="compositionally biased region" description="Basic and acidic residues" evidence="1">
    <location>
        <begin position="26"/>
        <end position="41"/>
    </location>
</feature>
<proteinExistence type="predicted"/>
<dbReference type="EMBL" id="JALLAZ020000371">
    <property type="protein sequence ID" value="KAL3796829.1"/>
    <property type="molecule type" value="Genomic_DNA"/>
</dbReference>
<dbReference type="PANTHER" id="PTHR36971:SF1">
    <property type="entry name" value="METHYLTRANSFERASE DOMAIN-CONTAINING PROTEIN"/>
    <property type="match status" value="1"/>
</dbReference>
<feature type="region of interest" description="Disordered" evidence="1">
    <location>
        <begin position="1"/>
        <end position="76"/>
    </location>
</feature>
<protein>
    <recommendedName>
        <fullName evidence="2">Methyltransferase domain-containing protein</fullName>
    </recommendedName>
</protein>
<sequence length="325" mass="36348">MTPAGYDDNDAGKVLLDGAIGSSTDLETKQRKKEEGRRRALEIAMAKQKLPNSNNSTKSGKRANRKSARHGARNQDRHKRFAQWILNTFPHILADCVDVRADDDQSNSRKGVHDATTKKPAQRMHILDVAGGKGELAARLSLCHSLHVIMVDPRAADIQSVYMNSVVPKLPKKWQQSIEERLKQSPLFVQDELERRFSQLVMPFSSPSHMGAHDVQTCFGDGALDSSVKNASLIVGLHADGATEAIVDAALMHQKPFVVVPCCVFPNLFPERYISMNDEVSNGEKRVLVRTHDQFCKYLLAKDPRFVTEVLPFDGRNIAIWWDGR</sequence>
<reference evidence="3 4" key="1">
    <citation type="submission" date="2024-10" db="EMBL/GenBank/DDBJ databases">
        <title>Updated reference genomes for cyclostephanoid diatoms.</title>
        <authorList>
            <person name="Roberts W.R."/>
            <person name="Alverson A.J."/>
        </authorList>
    </citation>
    <scope>NUCLEOTIDE SEQUENCE [LARGE SCALE GENOMIC DNA]</scope>
    <source>
        <strain evidence="3 4">AJA276-08</strain>
    </source>
</reference>
<feature type="compositionally biased region" description="Basic residues" evidence="1">
    <location>
        <begin position="59"/>
        <end position="76"/>
    </location>
</feature>
<evidence type="ECO:0000313" key="4">
    <source>
        <dbReference type="Proteomes" id="UP001530315"/>
    </source>
</evidence>
<comment type="caution">
    <text evidence="3">The sequence shown here is derived from an EMBL/GenBank/DDBJ whole genome shotgun (WGS) entry which is preliminary data.</text>
</comment>
<organism evidence="3 4">
    <name type="scientific">Stephanodiscus triporus</name>
    <dbReference type="NCBI Taxonomy" id="2934178"/>
    <lineage>
        <taxon>Eukaryota</taxon>
        <taxon>Sar</taxon>
        <taxon>Stramenopiles</taxon>
        <taxon>Ochrophyta</taxon>
        <taxon>Bacillariophyta</taxon>
        <taxon>Coscinodiscophyceae</taxon>
        <taxon>Thalassiosirophycidae</taxon>
        <taxon>Stephanodiscales</taxon>
        <taxon>Stephanodiscaceae</taxon>
        <taxon>Stephanodiscus</taxon>
    </lineage>
</organism>
<dbReference type="InterPro" id="IPR025714">
    <property type="entry name" value="Methyltranfer_dom"/>
</dbReference>
<dbReference type="Proteomes" id="UP001530315">
    <property type="component" value="Unassembled WGS sequence"/>
</dbReference>
<evidence type="ECO:0000313" key="3">
    <source>
        <dbReference type="EMBL" id="KAL3796829.1"/>
    </source>
</evidence>
<dbReference type="PANTHER" id="PTHR36971">
    <property type="entry name" value="UNNAMED PRODUCT"/>
    <property type="match status" value="1"/>
</dbReference>
<name>A0ABD3QAA4_9STRA</name>
<accession>A0ABD3QAA4</accession>
<keyword evidence="4" id="KW-1185">Reference proteome</keyword>
<evidence type="ECO:0000256" key="1">
    <source>
        <dbReference type="SAM" id="MobiDB-lite"/>
    </source>
</evidence>
<feature type="domain" description="Methyltransferase" evidence="2">
    <location>
        <begin position="118"/>
        <end position="263"/>
    </location>
</feature>
<gene>
    <name evidence="3" type="ORF">ACHAW5_002515</name>
</gene>
<dbReference type="AlphaFoldDB" id="A0ABD3QAA4"/>
<dbReference type="Pfam" id="PF13679">
    <property type="entry name" value="Methyltransf_32"/>
    <property type="match status" value="1"/>
</dbReference>
<evidence type="ECO:0000259" key="2">
    <source>
        <dbReference type="Pfam" id="PF13679"/>
    </source>
</evidence>